<evidence type="ECO:0000313" key="3">
    <source>
        <dbReference type="EMBL" id="TRY12816.1"/>
    </source>
</evidence>
<dbReference type="AlphaFoldDB" id="A0A553JK50"/>
<dbReference type="CDD" id="cd22641">
    <property type="entry name" value="C24-like"/>
    <property type="match status" value="1"/>
</dbReference>
<dbReference type="Proteomes" id="UP000318126">
    <property type="component" value="Unassembled WGS sequence"/>
</dbReference>
<feature type="compositionally biased region" description="Polar residues" evidence="1">
    <location>
        <begin position="375"/>
        <end position="384"/>
    </location>
</feature>
<dbReference type="SUPFAM" id="SSF88874">
    <property type="entry name" value="Receptor-binding domain of short tail fibre protein gp12"/>
    <property type="match status" value="1"/>
</dbReference>
<dbReference type="InterPro" id="IPR011083">
    <property type="entry name" value="Phage_tail_collar_dom"/>
</dbReference>
<dbReference type="Pfam" id="PF07484">
    <property type="entry name" value="Collar"/>
    <property type="match status" value="1"/>
</dbReference>
<dbReference type="EMBL" id="VKGK01000026">
    <property type="protein sequence ID" value="TRY12816.1"/>
    <property type="molecule type" value="Genomic_DNA"/>
</dbReference>
<name>A0A553JK50_SHEHA</name>
<comment type="caution">
    <text evidence="3">The sequence shown here is derived from an EMBL/GenBank/DDBJ whole genome shotgun (WGS) entry which is preliminary data.</text>
</comment>
<dbReference type="OrthoDB" id="6174642at2"/>
<gene>
    <name evidence="3" type="ORF">FN961_18525</name>
</gene>
<feature type="compositionally biased region" description="Low complexity" evidence="1">
    <location>
        <begin position="433"/>
        <end position="455"/>
    </location>
</feature>
<proteinExistence type="predicted"/>
<evidence type="ECO:0000256" key="1">
    <source>
        <dbReference type="SAM" id="MobiDB-lite"/>
    </source>
</evidence>
<feature type="region of interest" description="Disordered" evidence="1">
    <location>
        <begin position="373"/>
        <end position="465"/>
    </location>
</feature>
<dbReference type="RefSeq" id="WP_144041667.1">
    <property type="nucleotide sequence ID" value="NZ_BMPL01000024.1"/>
</dbReference>
<feature type="compositionally biased region" description="Basic and acidic residues" evidence="1">
    <location>
        <begin position="400"/>
        <end position="431"/>
    </location>
</feature>
<protein>
    <submittedName>
        <fullName evidence="3">Tail fiber protein</fullName>
    </submittedName>
</protein>
<reference evidence="4" key="1">
    <citation type="submission" date="2019-07" db="EMBL/GenBank/DDBJ databases">
        <title>Shewanella sp. YLB-08 draft genomic sequence.</title>
        <authorList>
            <person name="Yu L."/>
        </authorList>
    </citation>
    <scope>NUCLEOTIDE SEQUENCE [LARGE SCALE GENOMIC DNA]</scope>
    <source>
        <strain evidence="4">JCM 20706</strain>
    </source>
</reference>
<keyword evidence="4" id="KW-1185">Reference proteome</keyword>
<evidence type="ECO:0000313" key="4">
    <source>
        <dbReference type="Proteomes" id="UP000318126"/>
    </source>
</evidence>
<feature type="domain" description="Phage tail collar" evidence="2">
    <location>
        <begin position="328"/>
        <end position="367"/>
    </location>
</feature>
<dbReference type="Gene3D" id="3.90.1340.10">
    <property type="entry name" value="Phage tail collar domain"/>
    <property type="match status" value="1"/>
</dbReference>
<evidence type="ECO:0000259" key="2">
    <source>
        <dbReference type="Pfam" id="PF07484"/>
    </source>
</evidence>
<sequence>MTVKNRRELKQKYRTGAQPTALDYADLIDSGFNAIDDGILKPLEPHLPVRIKGNGSSLGVLDLYDDDTHNWRFGLMSGIDSGFNLADSAGKSHLFLESGSGNLGLGTSKPQAKLHLHQGAATGDTLYIEDTSDDNSPTRISNAGNIYVHSLKDGSSGSSLEDAALYVNGDFNLVNETSAKSWLHVNDAGAVTFNGHASASEPFFEVKSGSKFFGDMQITKNLNVTEDTRIDGNIYVKGKLTVEQEIDIKSTVGANGQSIKLGDAAGDTVEIPGKLNSGTAQPLQINAAIQLNDSDSVSQVSNDLFDETNPQQDTLLTKFAVHQMLPRGSIIMWSGNSIPQGWALCDGSNGTPDLKDRFIVSVGDTYGLHARGGESSVQLTSNESGVPAHSHSGSTNTDGSHQHTGNEEYKADNDDNDGVHHVIADRNHHAPDSSTGQISSIGSSHSHSFTTNNNSEGNAEEAHENRPPYYALSFIMKKIG</sequence>
<dbReference type="InterPro" id="IPR037053">
    <property type="entry name" value="Phage_tail_collar_dom_sf"/>
</dbReference>
<accession>A0A553JK50</accession>
<organism evidence="3 4">
    <name type="scientific">Shewanella hanedai</name>
    <name type="common">Alteromonas hanedai</name>
    <dbReference type="NCBI Taxonomy" id="25"/>
    <lineage>
        <taxon>Bacteria</taxon>
        <taxon>Pseudomonadati</taxon>
        <taxon>Pseudomonadota</taxon>
        <taxon>Gammaproteobacteria</taxon>
        <taxon>Alteromonadales</taxon>
        <taxon>Shewanellaceae</taxon>
        <taxon>Shewanella</taxon>
    </lineage>
</organism>